<comment type="caution">
    <text evidence="2">The sequence shown here is derived from an EMBL/GenBank/DDBJ whole genome shotgun (WGS) entry which is preliminary data.</text>
</comment>
<dbReference type="RefSeq" id="WP_117718162.1">
    <property type="nucleotide sequence ID" value="NZ_QSTP01000001.1"/>
</dbReference>
<sequence length="117" mass="13878">MDNVQNIEKKPIFDNFVLFKNGLHWVTYGIYYLVLLICMLFMFGMMIGMFPGSKSVGLFCFNIFFEILKISVLFQTIWNWGYYAYLTLKEINNKKVRKKSLRNAALETIITIFILMF</sequence>
<gene>
    <name evidence="2" type="ORF">DXB99_02470</name>
</gene>
<keyword evidence="1" id="KW-1133">Transmembrane helix</keyword>
<feature type="transmembrane region" description="Helical" evidence="1">
    <location>
        <begin position="56"/>
        <end position="80"/>
    </location>
</feature>
<evidence type="ECO:0000313" key="2">
    <source>
        <dbReference type="EMBL" id="RGM75404.1"/>
    </source>
</evidence>
<organism evidence="2 3">
    <name type="scientific">Agathobacter rectalis</name>
    <dbReference type="NCBI Taxonomy" id="39491"/>
    <lineage>
        <taxon>Bacteria</taxon>
        <taxon>Bacillati</taxon>
        <taxon>Bacillota</taxon>
        <taxon>Clostridia</taxon>
        <taxon>Lachnospirales</taxon>
        <taxon>Lachnospiraceae</taxon>
        <taxon>Agathobacter</taxon>
    </lineage>
</organism>
<dbReference type="EMBL" id="QSTP01000001">
    <property type="protein sequence ID" value="RGM75404.1"/>
    <property type="molecule type" value="Genomic_DNA"/>
</dbReference>
<evidence type="ECO:0000256" key="1">
    <source>
        <dbReference type="SAM" id="Phobius"/>
    </source>
</evidence>
<dbReference type="AlphaFoldDB" id="A0A3E4YM96"/>
<keyword evidence="1" id="KW-0472">Membrane</keyword>
<dbReference type="Proteomes" id="UP000260758">
    <property type="component" value="Unassembled WGS sequence"/>
</dbReference>
<accession>A0A3E4YM96</accession>
<protein>
    <submittedName>
        <fullName evidence="2">Uncharacterized protein</fullName>
    </submittedName>
</protein>
<feature type="transmembrane region" description="Helical" evidence="1">
    <location>
        <begin position="30"/>
        <end position="50"/>
    </location>
</feature>
<evidence type="ECO:0000313" key="3">
    <source>
        <dbReference type="Proteomes" id="UP000260758"/>
    </source>
</evidence>
<proteinExistence type="predicted"/>
<keyword evidence="1" id="KW-0812">Transmembrane</keyword>
<reference evidence="2 3" key="1">
    <citation type="submission" date="2018-08" db="EMBL/GenBank/DDBJ databases">
        <title>A genome reference for cultivated species of the human gut microbiota.</title>
        <authorList>
            <person name="Zou Y."/>
            <person name="Xue W."/>
            <person name="Luo G."/>
        </authorList>
    </citation>
    <scope>NUCLEOTIDE SEQUENCE [LARGE SCALE GENOMIC DNA]</scope>
    <source>
        <strain evidence="2 3">OM07-13</strain>
    </source>
</reference>
<name>A0A3E4YM96_9FIRM</name>